<dbReference type="AlphaFoldDB" id="X1BLP9"/>
<evidence type="ECO:0000313" key="1">
    <source>
        <dbReference type="EMBL" id="GAG95935.1"/>
    </source>
</evidence>
<proteinExistence type="predicted"/>
<protein>
    <submittedName>
        <fullName evidence="1">Uncharacterized protein</fullName>
    </submittedName>
</protein>
<accession>X1BLP9</accession>
<organism evidence="1">
    <name type="scientific">marine sediment metagenome</name>
    <dbReference type="NCBI Taxonomy" id="412755"/>
    <lineage>
        <taxon>unclassified sequences</taxon>
        <taxon>metagenomes</taxon>
        <taxon>ecological metagenomes</taxon>
    </lineage>
</organism>
<comment type="caution">
    <text evidence="1">The sequence shown here is derived from an EMBL/GenBank/DDBJ whole genome shotgun (WGS) entry which is preliminary data.</text>
</comment>
<dbReference type="EMBL" id="BART01023719">
    <property type="protein sequence ID" value="GAG95935.1"/>
    <property type="molecule type" value="Genomic_DNA"/>
</dbReference>
<feature type="non-terminal residue" evidence="1">
    <location>
        <position position="1"/>
    </location>
</feature>
<name>X1BLP9_9ZZZZ</name>
<sequence>VHNSNGYVTLTGLVRDMDTSAIVAAGDFAFLSAATAGEIVATPPEAPNFKARVGWAIDTPHSSTGVLYVNPIVAPNLASLSDVGPVAPSAGQVPAWDAGDSRFEFASPITAHGDLSGLGDDDHSQYALLAGRASSQTLIGGTGASEILRLASTAHATKGSIDVSV</sequence>
<reference evidence="1" key="1">
    <citation type="journal article" date="2014" name="Front. Microbiol.">
        <title>High frequency of phylogenetically diverse reductive dehalogenase-homologous genes in deep subseafloor sedimentary metagenomes.</title>
        <authorList>
            <person name="Kawai M."/>
            <person name="Futagami T."/>
            <person name="Toyoda A."/>
            <person name="Takaki Y."/>
            <person name="Nishi S."/>
            <person name="Hori S."/>
            <person name="Arai W."/>
            <person name="Tsubouchi T."/>
            <person name="Morono Y."/>
            <person name="Uchiyama I."/>
            <person name="Ito T."/>
            <person name="Fujiyama A."/>
            <person name="Inagaki F."/>
            <person name="Takami H."/>
        </authorList>
    </citation>
    <scope>NUCLEOTIDE SEQUENCE</scope>
    <source>
        <strain evidence="1">Expedition CK06-06</strain>
    </source>
</reference>
<gene>
    <name evidence="1" type="ORF">S01H4_43069</name>
</gene>